<dbReference type="InterPro" id="IPR010982">
    <property type="entry name" value="Lambda_DNA-bd_dom_sf"/>
</dbReference>
<dbReference type="GO" id="GO:0003677">
    <property type="term" value="F:DNA binding"/>
    <property type="evidence" value="ECO:0007669"/>
    <property type="project" value="UniProtKB-KW"/>
</dbReference>
<dbReference type="GO" id="GO:0003700">
    <property type="term" value="F:DNA-binding transcription factor activity"/>
    <property type="evidence" value="ECO:0007669"/>
    <property type="project" value="TreeGrafter"/>
</dbReference>
<dbReference type="InterPro" id="IPR050807">
    <property type="entry name" value="TransReg_Diox_bact_type"/>
</dbReference>
<protein>
    <submittedName>
        <fullName evidence="3">Cro/Cl family transcriptional regulator</fullName>
    </submittedName>
</protein>
<dbReference type="Pfam" id="PF01381">
    <property type="entry name" value="HTH_3"/>
    <property type="match status" value="1"/>
</dbReference>
<comment type="caution">
    <text evidence="3">The sequence shown here is derived from an EMBL/GenBank/DDBJ whole genome shotgun (WGS) entry which is preliminary data.</text>
</comment>
<dbReference type="PANTHER" id="PTHR46797">
    <property type="entry name" value="HTH-TYPE TRANSCRIPTIONAL REGULATOR"/>
    <property type="match status" value="1"/>
</dbReference>
<dbReference type="InterPro" id="IPR001387">
    <property type="entry name" value="Cro/C1-type_HTH"/>
</dbReference>
<keyword evidence="1" id="KW-0238">DNA-binding</keyword>
<sequence>MTSIEIVNKIGSKLQALRNAQGLTQEELADRAGLTKGFISQVERGLTSISVESLILLLNALDEDISDFFAETSEEDIVFGKRDRVSASKDGVTKYEYLIPGAQNWSMDPVMIEFTPSDNGIEEGPHEGEEFGYVLEGCITLELDNKVYKAKKGECFYFDSNVNHKIKACGNKKSKILLIYSPISY</sequence>
<dbReference type="Pfam" id="PF07883">
    <property type="entry name" value="Cupin_2"/>
    <property type="match status" value="1"/>
</dbReference>
<evidence type="ECO:0000256" key="1">
    <source>
        <dbReference type="ARBA" id="ARBA00023125"/>
    </source>
</evidence>
<dbReference type="CDD" id="cd02209">
    <property type="entry name" value="cupin_XRE_C"/>
    <property type="match status" value="1"/>
</dbReference>
<dbReference type="Gene3D" id="2.60.120.10">
    <property type="entry name" value="Jelly Rolls"/>
    <property type="match status" value="1"/>
</dbReference>
<dbReference type="SUPFAM" id="SSF47413">
    <property type="entry name" value="lambda repressor-like DNA-binding domains"/>
    <property type="match status" value="1"/>
</dbReference>
<dbReference type="GO" id="GO:0005829">
    <property type="term" value="C:cytosol"/>
    <property type="evidence" value="ECO:0007669"/>
    <property type="project" value="TreeGrafter"/>
</dbReference>
<accession>A0A660S7E0</accession>
<organism evidence="3 4">
    <name type="scientific">candidate division TA06 bacterium</name>
    <dbReference type="NCBI Taxonomy" id="2250710"/>
    <lineage>
        <taxon>Bacteria</taxon>
        <taxon>Bacteria division TA06</taxon>
    </lineage>
</organism>
<evidence type="ECO:0000313" key="4">
    <source>
        <dbReference type="Proteomes" id="UP000282321"/>
    </source>
</evidence>
<name>A0A660S7E0_UNCT6</name>
<evidence type="ECO:0000313" key="3">
    <source>
        <dbReference type="EMBL" id="RKX65887.1"/>
    </source>
</evidence>
<dbReference type="Gene3D" id="1.10.260.40">
    <property type="entry name" value="lambda repressor-like DNA-binding domains"/>
    <property type="match status" value="1"/>
</dbReference>
<dbReference type="InterPro" id="IPR013096">
    <property type="entry name" value="Cupin_2"/>
</dbReference>
<dbReference type="InterPro" id="IPR011051">
    <property type="entry name" value="RmlC_Cupin_sf"/>
</dbReference>
<dbReference type="Proteomes" id="UP000282321">
    <property type="component" value="Unassembled WGS sequence"/>
</dbReference>
<dbReference type="SMART" id="SM00530">
    <property type="entry name" value="HTH_XRE"/>
    <property type="match status" value="1"/>
</dbReference>
<reference evidence="3 4" key="1">
    <citation type="submission" date="2018-06" db="EMBL/GenBank/DDBJ databases">
        <title>Extensive metabolic versatility and redundancy in microbially diverse, dynamic hydrothermal sediments.</title>
        <authorList>
            <person name="Dombrowski N."/>
            <person name="Teske A."/>
            <person name="Baker B.J."/>
        </authorList>
    </citation>
    <scope>NUCLEOTIDE SEQUENCE [LARGE SCALE GENOMIC DNA]</scope>
    <source>
        <strain evidence="3">B35_G9</strain>
    </source>
</reference>
<dbReference type="CDD" id="cd00093">
    <property type="entry name" value="HTH_XRE"/>
    <property type="match status" value="1"/>
</dbReference>
<proteinExistence type="predicted"/>
<dbReference type="PANTHER" id="PTHR46797:SF2">
    <property type="entry name" value="TRANSCRIPTIONAL REGULATOR"/>
    <property type="match status" value="1"/>
</dbReference>
<feature type="domain" description="HTH cro/C1-type" evidence="2">
    <location>
        <begin position="14"/>
        <end position="68"/>
    </location>
</feature>
<evidence type="ECO:0000259" key="2">
    <source>
        <dbReference type="PROSITE" id="PS50943"/>
    </source>
</evidence>
<dbReference type="InterPro" id="IPR014710">
    <property type="entry name" value="RmlC-like_jellyroll"/>
</dbReference>
<gene>
    <name evidence="3" type="ORF">DRP44_05325</name>
</gene>
<dbReference type="SUPFAM" id="SSF51182">
    <property type="entry name" value="RmlC-like cupins"/>
    <property type="match status" value="1"/>
</dbReference>
<dbReference type="AlphaFoldDB" id="A0A660S7E0"/>
<dbReference type="PROSITE" id="PS50943">
    <property type="entry name" value="HTH_CROC1"/>
    <property type="match status" value="1"/>
</dbReference>
<dbReference type="EMBL" id="QNBC01000066">
    <property type="protein sequence ID" value="RKX65887.1"/>
    <property type="molecule type" value="Genomic_DNA"/>
</dbReference>